<protein>
    <recommendedName>
        <fullName evidence="1">N-acetyltransferase domain-containing protein</fullName>
    </recommendedName>
</protein>
<evidence type="ECO:0000313" key="3">
    <source>
        <dbReference type="Proteomes" id="UP000032232"/>
    </source>
</evidence>
<dbReference type="Pfam" id="PF00583">
    <property type="entry name" value="Acetyltransf_1"/>
    <property type="match status" value="1"/>
</dbReference>
<dbReference type="EMBL" id="JYFE01000074">
    <property type="protein sequence ID" value="KIT14482.1"/>
    <property type="molecule type" value="Genomic_DNA"/>
</dbReference>
<dbReference type="PATRIC" id="fig|935700.4.peg.3887"/>
<accession>A0A0D1CIE6</accession>
<dbReference type="PROSITE" id="PS51186">
    <property type="entry name" value="GNAT"/>
    <property type="match status" value="1"/>
</dbReference>
<gene>
    <name evidence="2" type="ORF">jaqu_37720</name>
</gene>
<dbReference type="AlphaFoldDB" id="A0A0D1CIE6"/>
<feature type="domain" description="N-acetyltransferase" evidence="1">
    <location>
        <begin position="41"/>
        <end position="200"/>
    </location>
</feature>
<evidence type="ECO:0000259" key="1">
    <source>
        <dbReference type="PROSITE" id="PS51186"/>
    </source>
</evidence>
<dbReference type="InterPro" id="IPR016181">
    <property type="entry name" value="Acyl_CoA_acyltransferase"/>
</dbReference>
<dbReference type="STRING" id="935700.jaqu_37720"/>
<keyword evidence="3" id="KW-1185">Reference proteome</keyword>
<dbReference type="SUPFAM" id="SSF55729">
    <property type="entry name" value="Acyl-CoA N-acyltransferases (Nat)"/>
    <property type="match status" value="1"/>
</dbReference>
<name>A0A0D1CIE6_9RHOB</name>
<dbReference type="Gene3D" id="3.40.630.30">
    <property type="match status" value="1"/>
</dbReference>
<dbReference type="Proteomes" id="UP000032232">
    <property type="component" value="Unassembled WGS sequence"/>
</dbReference>
<sequence>MPELAPGFHAVPPGHLATIVTHLEMRARPAPREDVAAPEGVRLRSVETPELGWYRALFAEVGGPWLWQSRLAMDDGALGAILHHPNVEVFALEREGRAVGLLELDFREMPQAELAFFGLTGALQGTTAARWMMERALDAIFARPVERLWVHTCTLDHPRALDFYRRTGFAVCGTEVEVLRDPRLAGILPREAGPHVPLAR</sequence>
<dbReference type="OrthoDB" id="275336at2"/>
<comment type="caution">
    <text evidence="2">The sequence shown here is derived from an EMBL/GenBank/DDBJ whole genome shotgun (WGS) entry which is preliminary data.</text>
</comment>
<organism evidence="2 3">
    <name type="scientific">Jannaschia aquimarina</name>
    <dbReference type="NCBI Taxonomy" id="935700"/>
    <lineage>
        <taxon>Bacteria</taxon>
        <taxon>Pseudomonadati</taxon>
        <taxon>Pseudomonadota</taxon>
        <taxon>Alphaproteobacteria</taxon>
        <taxon>Rhodobacterales</taxon>
        <taxon>Roseobacteraceae</taxon>
        <taxon>Jannaschia</taxon>
    </lineage>
</organism>
<dbReference type="GO" id="GO:0016747">
    <property type="term" value="F:acyltransferase activity, transferring groups other than amino-acyl groups"/>
    <property type="evidence" value="ECO:0007669"/>
    <property type="project" value="InterPro"/>
</dbReference>
<dbReference type="RefSeq" id="WP_043920518.1">
    <property type="nucleotide sequence ID" value="NZ_FZPF01000010.1"/>
</dbReference>
<proteinExistence type="predicted"/>
<reference evidence="2 3" key="1">
    <citation type="submission" date="2015-02" db="EMBL/GenBank/DDBJ databases">
        <title>Genome Sequence of Jannaschia aquimarina DSM28248, a member of the Roseobacter clade.</title>
        <authorList>
            <person name="Voget S."/>
            <person name="Daniel R."/>
        </authorList>
    </citation>
    <scope>NUCLEOTIDE SEQUENCE [LARGE SCALE GENOMIC DNA]</scope>
    <source>
        <strain evidence="2 3">GSW-M26</strain>
    </source>
</reference>
<evidence type="ECO:0000313" key="2">
    <source>
        <dbReference type="EMBL" id="KIT14482.1"/>
    </source>
</evidence>
<dbReference type="InterPro" id="IPR000182">
    <property type="entry name" value="GNAT_dom"/>
</dbReference>